<dbReference type="Gene3D" id="3.30.420.10">
    <property type="entry name" value="Ribonuclease H-like superfamily/Ribonuclease H"/>
    <property type="match status" value="1"/>
</dbReference>
<gene>
    <name evidence="1" type="ORF">GCM10007989_32490</name>
</gene>
<proteinExistence type="predicted"/>
<dbReference type="InterPro" id="IPR036397">
    <property type="entry name" value="RNaseH_sf"/>
</dbReference>
<name>A0A918SDT7_9HYPH</name>
<sequence length="293" mass="31799">MRIHAVPRREFWLRSPGFWPESADSAPRAKSGFWFFQFVFSGLCGAVQNPEGPFRILLRILEVLFWINVLEQIPEFGERSPKGVGDLPARRGRVTTYPWAISKAACPARHTIEQQPGKEPIMAHVSLNPTPMSAPFPGVPVVLALDLGTTTGWALQAADGLITSGTVSFRPSRYDGGGMHYVRFRGWLEQLANDAGAITAIHFEEVRRHVGTDAAHVYGGLLATLTSWAETAGVAYQGVPVGTIKRHATGKGNANKDAMMAAARARGFSPADDNEADAIAILLWALETRGGVQ</sequence>
<dbReference type="GO" id="GO:0003676">
    <property type="term" value="F:nucleic acid binding"/>
    <property type="evidence" value="ECO:0007669"/>
    <property type="project" value="InterPro"/>
</dbReference>
<keyword evidence="2" id="KW-1185">Reference proteome</keyword>
<protein>
    <recommendedName>
        <fullName evidence="3">Holliday junction resolvasome RuvABC endonuclease subunit</fullName>
    </recommendedName>
</protein>
<dbReference type="AlphaFoldDB" id="A0A918SDT7"/>
<evidence type="ECO:0008006" key="3">
    <source>
        <dbReference type="Google" id="ProtNLM"/>
    </source>
</evidence>
<dbReference type="Proteomes" id="UP000646579">
    <property type="component" value="Unassembled WGS sequence"/>
</dbReference>
<comment type="caution">
    <text evidence="1">The sequence shown here is derived from an EMBL/GenBank/DDBJ whole genome shotgun (WGS) entry which is preliminary data.</text>
</comment>
<evidence type="ECO:0000313" key="2">
    <source>
        <dbReference type="Proteomes" id="UP000646579"/>
    </source>
</evidence>
<dbReference type="InterPro" id="IPR012337">
    <property type="entry name" value="RNaseH-like_sf"/>
</dbReference>
<organism evidence="1 2">
    <name type="scientific">Devosia pacifica</name>
    <dbReference type="NCBI Taxonomy" id="1335967"/>
    <lineage>
        <taxon>Bacteria</taxon>
        <taxon>Pseudomonadati</taxon>
        <taxon>Pseudomonadota</taxon>
        <taxon>Alphaproteobacteria</taxon>
        <taxon>Hyphomicrobiales</taxon>
        <taxon>Devosiaceae</taxon>
        <taxon>Devosia</taxon>
    </lineage>
</organism>
<accession>A0A918SDT7</accession>
<dbReference type="SUPFAM" id="SSF53098">
    <property type="entry name" value="Ribonuclease H-like"/>
    <property type="match status" value="1"/>
</dbReference>
<dbReference type="EMBL" id="BMZE01000003">
    <property type="protein sequence ID" value="GHA33762.1"/>
    <property type="molecule type" value="Genomic_DNA"/>
</dbReference>
<evidence type="ECO:0000313" key="1">
    <source>
        <dbReference type="EMBL" id="GHA33762.1"/>
    </source>
</evidence>
<reference evidence="1" key="2">
    <citation type="submission" date="2020-09" db="EMBL/GenBank/DDBJ databases">
        <authorList>
            <person name="Sun Q."/>
            <person name="Kim S."/>
        </authorList>
    </citation>
    <scope>NUCLEOTIDE SEQUENCE</scope>
    <source>
        <strain evidence="1">KCTC 32437</strain>
    </source>
</reference>
<reference evidence="1" key="1">
    <citation type="journal article" date="2014" name="Int. J. Syst. Evol. Microbiol.">
        <title>Complete genome sequence of Corynebacterium casei LMG S-19264T (=DSM 44701T), isolated from a smear-ripened cheese.</title>
        <authorList>
            <consortium name="US DOE Joint Genome Institute (JGI-PGF)"/>
            <person name="Walter F."/>
            <person name="Albersmeier A."/>
            <person name="Kalinowski J."/>
            <person name="Ruckert C."/>
        </authorList>
    </citation>
    <scope>NUCLEOTIDE SEQUENCE</scope>
    <source>
        <strain evidence="1">KCTC 32437</strain>
    </source>
</reference>